<dbReference type="EC" id="2.7.1.24" evidence="7"/>
<dbReference type="EMBL" id="JACHGO010000001">
    <property type="protein sequence ID" value="MBB5142405.1"/>
    <property type="molecule type" value="Genomic_DNA"/>
</dbReference>
<dbReference type="NCBIfam" id="TIGR00005">
    <property type="entry name" value="rluA_subfam"/>
    <property type="match status" value="1"/>
</dbReference>
<keyword evidence="6 11" id="KW-0413">Isomerase</keyword>
<dbReference type="InterPro" id="IPR020103">
    <property type="entry name" value="PsdUridine_synth_cat_dom_sf"/>
</dbReference>
<dbReference type="RefSeq" id="WP_183717778.1">
    <property type="nucleotide sequence ID" value="NZ_JACHGO010000001.1"/>
</dbReference>
<feature type="binding site" evidence="7">
    <location>
        <begin position="317"/>
        <end position="322"/>
    </location>
    <ligand>
        <name>ATP</name>
        <dbReference type="ChEBI" id="CHEBI:30616"/>
    </ligand>
</feature>
<dbReference type="PANTHER" id="PTHR21600">
    <property type="entry name" value="MITOCHONDRIAL RNA PSEUDOURIDINE SYNTHASE"/>
    <property type="match status" value="1"/>
</dbReference>
<evidence type="ECO:0000256" key="9">
    <source>
        <dbReference type="PROSITE-ProRule" id="PRU00182"/>
    </source>
</evidence>
<dbReference type="InterPro" id="IPR006225">
    <property type="entry name" value="PsdUridine_synth_RluC/D"/>
</dbReference>
<dbReference type="AlphaFoldDB" id="A0A7W8BYQ2"/>
<keyword evidence="5 7" id="KW-0173">Coenzyme A biosynthesis</keyword>
<dbReference type="CDD" id="cd00165">
    <property type="entry name" value="S4"/>
    <property type="match status" value="1"/>
</dbReference>
<keyword evidence="7" id="KW-0963">Cytoplasm</keyword>
<dbReference type="GO" id="GO:0005524">
    <property type="term" value="F:ATP binding"/>
    <property type="evidence" value="ECO:0007669"/>
    <property type="project" value="UniProtKB-UniRule"/>
</dbReference>
<comment type="catalytic activity">
    <reaction evidence="7">
        <text>3'-dephospho-CoA + ATP = ADP + CoA + H(+)</text>
        <dbReference type="Rhea" id="RHEA:18245"/>
        <dbReference type="ChEBI" id="CHEBI:15378"/>
        <dbReference type="ChEBI" id="CHEBI:30616"/>
        <dbReference type="ChEBI" id="CHEBI:57287"/>
        <dbReference type="ChEBI" id="CHEBI:57328"/>
        <dbReference type="ChEBI" id="CHEBI:456216"/>
        <dbReference type="EC" id="2.7.1.24"/>
    </reaction>
</comment>
<comment type="function">
    <text evidence="7">Catalyzes the phosphorylation of the 3'-hydroxyl group of dephosphocoenzyme A to form coenzyme A.</text>
</comment>
<evidence type="ECO:0000256" key="8">
    <source>
        <dbReference type="PIRSR" id="PIRSR606225-1"/>
    </source>
</evidence>
<evidence type="ECO:0000256" key="4">
    <source>
        <dbReference type="ARBA" id="ARBA00022840"/>
    </source>
</evidence>
<dbReference type="SUPFAM" id="SSF55174">
    <property type="entry name" value="Alpha-L RNA-binding motif"/>
    <property type="match status" value="1"/>
</dbReference>
<evidence type="ECO:0000256" key="5">
    <source>
        <dbReference type="ARBA" id="ARBA00022993"/>
    </source>
</evidence>
<feature type="active site" evidence="8">
    <location>
        <position position="137"/>
    </location>
</feature>
<dbReference type="HAMAP" id="MF_00376">
    <property type="entry name" value="Dephospho_CoA_kinase"/>
    <property type="match status" value="1"/>
</dbReference>
<dbReference type="Pfam" id="PF01121">
    <property type="entry name" value="CoaE"/>
    <property type="match status" value="1"/>
</dbReference>
<dbReference type="InterPro" id="IPR027417">
    <property type="entry name" value="P-loop_NTPase"/>
</dbReference>
<proteinExistence type="inferred from homology"/>
<dbReference type="PROSITE" id="PS01129">
    <property type="entry name" value="PSI_RLU"/>
    <property type="match status" value="1"/>
</dbReference>
<dbReference type="GO" id="GO:0000455">
    <property type="term" value="P:enzyme-directed rRNA pseudouridine synthesis"/>
    <property type="evidence" value="ECO:0007669"/>
    <property type="project" value="UniProtKB-ARBA"/>
</dbReference>
<protein>
    <recommendedName>
        <fullName evidence="7">Dephospho-CoA kinase</fullName>
        <ecNumber evidence="7">2.7.1.24</ecNumber>
    </recommendedName>
    <alternativeName>
        <fullName evidence="7">Dephosphocoenzyme A kinase</fullName>
    </alternativeName>
</protein>
<dbReference type="CDD" id="cd02022">
    <property type="entry name" value="DPCK"/>
    <property type="match status" value="1"/>
</dbReference>
<keyword evidence="9" id="KW-0694">RNA-binding</keyword>
<dbReference type="Gene3D" id="3.10.290.10">
    <property type="entry name" value="RNA-binding S4 domain"/>
    <property type="match status" value="1"/>
</dbReference>
<comment type="similarity">
    <text evidence="1 7">Belongs to the CoaE family.</text>
</comment>
<dbReference type="InterPro" id="IPR002942">
    <property type="entry name" value="S4_RNA-bd"/>
</dbReference>
<feature type="domain" description="RNA-binding S4" evidence="10">
    <location>
        <begin position="15"/>
        <end position="74"/>
    </location>
</feature>
<comment type="subcellular location">
    <subcellularLocation>
        <location evidence="7">Cytoplasm</location>
    </subcellularLocation>
</comment>
<reference evidence="11 12" key="1">
    <citation type="submission" date="2020-08" db="EMBL/GenBank/DDBJ databases">
        <title>Genomic Encyclopedia of Type Strains, Phase IV (KMG-IV): sequencing the most valuable type-strain genomes for metagenomic binning, comparative biology and taxonomic classification.</title>
        <authorList>
            <person name="Goeker M."/>
        </authorList>
    </citation>
    <scope>NUCLEOTIDE SEQUENCE [LARGE SCALE GENOMIC DNA]</scope>
    <source>
        <strain evidence="11 12">DSM 11275</strain>
    </source>
</reference>
<dbReference type="InterPro" id="IPR001977">
    <property type="entry name" value="Depp_CoAkinase"/>
</dbReference>
<keyword evidence="3 7" id="KW-0547">Nucleotide-binding</keyword>
<dbReference type="Proteomes" id="UP000539075">
    <property type="component" value="Unassembled WGS sequence"/>
</dbReference>
<dbReference type="GO" id="GO:0015937">
    <property type="term" value="P:coenzyme A biosynthetic process"/>
    <property type="evidence" value="ECO:0007669"/>
    <property type="project" value="UniProtKB-UniRule"/>
</dbReference>
<dbReference type="InterPro" id="IPR006145">
    <property type="entry name" value="PsdUridine_synth_RsuA/RluA"/>
</dbReference>
<accession>A0A7W8BYQ2</accession>
<dbReference type="PANTHER" id="PTHR21600:SF44">
    <property type="entry name" value="RIBOSOMAL LARGE SUBUNIT PSEUDOURIDINE SYNTHASE D"/>
    <property type="match status" value="1"/>
</dbReference>
<dbReference type="CDD" id="cd02869">
    <property type="entry name" value="PseudoU_synth_RluA_like"/>
    <property type="match status" value="1"/>
</dbReference>
<dbReference type="Pfam" id="PF01479">
    <property type="entry name" value="S4"/>
    <property type="match status" value="1"/>
</dbReference>
<dbReference type="GO" id="GO:0005737">
    <property type="term" value="C:cytoplasm"/>
    <property type="evidence" value="ECO:0007669"/>
    <property type="project" value="UniProtKB-SubCell"/>
</dbReference>
<evidence type="ECO:0000259" key="10">
    <source>
        <dbReference type="SMART" id="SM00363"/>
    </source>
</evidence>
<evidence type="ECO:0000256" key="7">
    <source>
        <dbReference type="HAMAP-Rule" id="MF_00376"/>
    </source>
</evidence>
<keyword evidence="7" id="KW-0418">Kinase</keyword>
<dbReference type="SUPFAM" id="SSF55120">
    <property type="entry name" value="Pseudouridine synthase"/>
    <property type="match status" value="1"/>
</dbReference>
<evidence type="ECO:0000313" key="11">
    <source>
        <dbReference type="EMBL" id="MBB5142405.1"/>
    </source>
</evidence>
<evidence type="ECO:0000256" key="3">
    <source>
        <dbReference type="ARBA" id="ARBA00022741"/>
    </source>
</evidence>
<dbReference type="PROSITE" id="PS50889">
    <property type="entry name" value="S4"/>
    <property type="match status" value="1"/>
</dbReference>
<comment type="caution">
    <text evidence="11">The sequence shown here is derived from an EMBL/GenBank/DDBJ whole genome shotgun (WGS) entry which is preliminary data.</text>
</comment>
<comment type="similarity">
    <text evidence="2">Belongs to the pseudouridine synthase RluA family.</text>
</comment>
<dbReference type="InterPro" id="IPR006224">
    <property type="entry name" value="PsdUridine_synth_RluA-like_CS"/>
</dbReference>
<dbReference type="InterPro" id="IPR036986">
    <property type="entry name" value="S4_RNA-bd_sf"/>
</dbReference>
<dbReference type="GO" id="GO:0120159">
    <property type="term" value="F:rRNA pseudouridine synthase activity"/>
    <property type="evidence" value="ECO:0007669"/>
    <property type="project" value="UniProtKB-ARBA"/>
</dbReference>
<dbReference type="SMART" id="SM00363">
    <property type="entry name" value="S4"/>
    <property type="match status" value="1"/>
</dbReference>
<dbReference type="PROSITE" id="PS51219">
    <property type="entry name" value="DPCK"/>
    <property type="match status" value="1"/>
</dbReference>
<dbReference type="Gene3D" id="3.40.50.300">
    <property type="entry name" value="P-loop containing nucleotide triphosphate hydrolases"/>
    <property type="match status" value="1"/>
</dbReference>
<evidence type="ECO:0000256" key="1">
    <source>
        <dbReference type="ARBA" id="ARBA00009018"/>
    </source>
</evidence>
<dbReference type="GO" id="GO:0003723">
    <property type="term" value="F:RNA binding"/>
    <property type="evidence" value="ECO:0007669"/>
    <property type="project" value="UniProtKB-KW"/>
</dbReference>
<comment type="pathway">
    <text evidence="7">Cofactor biosynthesis; coenzyme A biosynthesis; CoA from (R)-pantothenate: step 5/5.</text>
</comment>
<dbReference type="InterPro" id="IPR050188">
    <property type="entry name" value="RluA_PseudoU_synthase"/>
</dbReference>
<evidence type="ECO:0000256" key="6">
    <source>
        <dbReference type="ARBA" id="ARBA00023235"/>
    </source>
</evidence>
<evidence type="ECO:0000313" key="12">
    <source>
        <dbReference type="Proteomes" id="UP000539075"/>
    </source>
</evidence>
<evidence type="ECO:0000256" key="2">
    <source>
        <dbReference type="ARBA" id="ARBA00010876"/>
    </source>
</evidence>
<keyword evidence="7" id="KW-0808">Transferase</keyword>
<gene>
    <name evidence="7" type="primary">coaE</name>
    <name evidence="11" type="ORF">HNQ38_000468</name>
</gene>
<dbReference type="GO" id="GO:0004140">
    <property type="term" value="F:dephospho-CoA kinase activity"/>
    <property type="evidence" value="ECO:0007669"/>
    <property type="project" value="UniProtKB-UniRule"/>
</dbReference>
<keyword evidence="12" id="KW-1185">Reference proteome</keyword>
<dbReference type="Gene3D" id="3.30.2350.10">
    <property type="entry name" value="Pseudouridine synthase"/>
    <property type="match status" value="1"/>
</dbReference>
<dbReference type="SUPFAM" id="SSF52540">
    <property type="entry name" value="P-loop containing nucleoside triphosphate hydrolases"/>
    <property type="match status" value="1"/>
</dbReference>
<dbReference type="UniPathway" id="UPA00241">
    <property type="reaction ID" value="UER00356"/>
</dbReference>
<dbReference type="Pfam" id="PF00849">
    <property type="entry name" value="PseudoU_synth_2"/>
    <property type="match status" value="1"/>
</dbReference>
<sequence>MSSLQLEITAAQAGQRLDRILSAAKPDLSRAALQKAIQSGHCTVDGLVETRPAAKVKTGQQVHLQLPEISSQLQPEDGHLEVLWHDEHLVVCNKPAGLTVHPCPSCPEQTLVQRLLARFPQLGKIEGQRPGIVHRLDKDTSGLLVVALTEIDRLSLSNAFSERQVHKEYLALVAGLPPQSGQCLEPVGRHPTAKVKMAIVPENRGGRHAHTEWQRLWHSEDKSISLLAVRIHTGRTHQIRVHMTHLGYPLLGDKLYAPKAVQSMAPRQMLHAWRLSFTHPVNGEAMNFSCPPPDDMPDAALQTDSRMQRLVITGNPGSGKSAFTAFLAQKGVPVISADTIVADLYAPKGAGSQWIGRLRGSSLLEADGSVNKEALLAAMQEDPVLRRDVEQTVHALTRQAVEIFWSHLEDQGAPLAAAEIPLYFECGWQQLFSPKPLTVGVHCPLPLRTARTAETRGWSPEKMAALEAWQWPEERKMAACDMIITNDKDLQHLDEKAARFLQQLRLHLEKNHQQQADRLASLWVED</sequence>
<name>A0A7W8BYQ2_9BACT</name>
<keyword evidence="4 7" id="KW-0067">ATP-binding</keyword>
<organism evidence="11 12">
    <name type="scientific">Desulfovibrio intestinalis</name>
    <dbReference type="NCBI Taxonomy" id="58621"/>
    <lineage>
        <taxon>Bacteria</taxon>
        <taxon>Pseudomonadati</taxon>
        <taxon>Thermodesulfobacteriota</taxon>
        <taxon>Desulfovibrionia</taxon>
        <taxon>Desulfovibrionales</taxon>
        <taxon>Desulfovibrionaceae</taxon>
        <taxon>Desulfovibrio</taxon>
    </lineage>
</organism>